<evidence type="ECO:0000256" key="1">
    <source>
        <dbReference type="SAM" id="Phobius"/>
    </source>
</evidence>
<feature type="transmembrane region" description="Helical" evidence="1">
    <location>
        <begin position="470"/>
        <end position="491"/>
    </location>
</feature>
<keyword evidence="3" id="KW-1185">Reference proteome</keyword>
<dbReference type="Proteomes" id="UP000075714">
    <property type="component" value="Unassembled WGS sequence"/>
</dbReference>
<keyword evidence="1" id="KW-0472">Membrane</keyword>
<dbReference type="PANTHER" id="PTHR21092">
    <property type="entry name" value="NICASTRIN"/>
    <property type="match status" value="1"/>
</dbReference>
<comment type="caution">
    <text evidence="2">The sequence shown here is derived from an EMBL/GenBank/DDBJ whole genome shotgun (WGS) entry which is preliminary data.</text>
</comment>
<dbReference type="STRING" id="33097.A0A150G183"/>
<dbReference type="PANTHER" id="PTHR21092:SF0">
    <property type="entry name" value="NICASTRIN"/>
    <property type="match status" value="1"/>
</dbReference>
<dbReference type="GO" id="GO:0016485">
    <property type="term" value="P:protein processing"/>
    <property type="evidence" value="ECO:0007669"/>
    <property type="project" value="InterPro"/>
</dbReference>
<organism evidence="2 3">
    <name type="scientific">Gonium pectorale</name>
    <name type="common">Green alga</name>
    <dbReference type="NCBI Taxonomy" id="33097"/>
    <lineage>
        <taxon>Eukaryota</taxon>
        <taxon>Viridiplantae</taxon>
        <taxon>Chlorophyta</taxon>
        <taxon>core chlorophytes</taxon>
        <taxon>Chlorophyceae</taxon>
        <taxon>CS clade</taxon>
        <taxon>Chlamydomonadales</taxon>
        <taxon>Volvocaceae</taxon>
        <taxon>Gonium</taxon>
    </lineage>
</organism>
<dbReference type="AlphaFoldDB" id="A0A150G183"/>
<dbReference type="EMBL" id="LSYV01000087">
    <property type="protein sequence ID" value="KXZ43598.1"/>
    <property type="molecule type" value="Genomic_DNA"/>
</dbReference>
<dbReference type="Pfam" id="PF05450">
    <property type="entry name" value="Nicastrin"/>
    <property type="match status" value="1"/>
</dbReference>
<gene>
    <name evidence="2" type="ORF">GPECTOR_86g392</name>
</gene>
<evidence type="ECO:0008006" key="4">
    <source>
        <dbReference type="Google" id="ProtNLM"/>
    </source>
</evidence>
<dbReference type="Gene3D" id="3.40.630.10">
    <property type="entry name" value="Zn peptidases"/>
    <property type="match status" value="1"/>
</dbReference>
<sequence>MEAEGNSSRCIADSTCLPVGGYGVWTAVPALPDTSYATNGSARPITLLLAQVDSNSLFHDLTKAASSAISGLISSLVALSLLVRAGHTATYSRQLAFAALPGEAFGYMGSKRLLYEMSVNSTFTRGLRMDLVDQVLEVGQVGAAFESSKNQSTFFLHTQQGSAFGDAAMLLSAAQTAATADSPQVRAVQASTTNPGIPPSSLMSFLRVKPSVAGMVLADFDSSFKYPYYQSEFDNGENVTLQALVDASVLLARTLHLLAAGPDTPPLVVNRTLARFLVADFAVCLLLDTPGMRCPTAAALMNPDIDVYYDGTTSAAIKGYPGVLTWVNSDPKASRSKPNLARFLFNYLGNITALPLPKNVSNTSWWGAPCDTTVNICPAGLACIGWRYGTKDPVGMGRCHYTTTNYFPVYSTRLRYGVKDNVWRWYEDNGSATWEQQYNWPADPMWTESNWPALTPTLTVFQQESTTTSVVTLVVGLLLTAATGLVSWAGMKAFERREKQQ</sequence>
<dbReference type="GO" id="GO:0005886">
    <property type="term" value="C:plasma membrane"/>
    <property type="evidence" value="ECO:0007669"/>
    <property type="project" value="TreeGrafter"/>
</dbReference>
<keyword evidence="1" id="KW-0812">Transmembrane</keyword>
<proteinExistence type="predicted"/>
<reference evidence="3" key="1">
    <citation type="journal article" date="2016" name="Nat. Commun.">
        <title>The Gonium pectorale genome demonstrates co-option of cell cycle regulation during the evolution of multicellularity.</title>
        <authorList>
            <person name="Hanschen E.R."/>
            <person name="Marriage T.N."/>
            <person name="Ferris P.J."/>
            <person name="Hamaji T."/>
            <person name="Toyoda A."/>
            <person name="Fujiyama A."/>
            <person name="Neme R."/>
            <person name="Noguchi H."/>
            <person name="Minakuchi Y."/>
            <person name="Suzuki M."/>
            <person name="Kawai-Toyooka H."/>
            <person name="Smith D.R."/>
            <person name="Sparks H."/>
            <person name="Anderson J."/>
            <person name="Bakaric R."/>
            <person name="Luria V."/>
            <person name="Karger A."/>
            <person name="Kirschner M.W."/>
            <person name="Durand P.M."/>
            <person name="Michod R.E."/>
            <person name="Nozaki H."/>
            <person name="Olson B.J."/>
        </authorList>
    </citation>
    <scope>NUCLEOTIDE SEQUENCE [LARGE SCALE GENOMIC DNA]</scope>
    <source>
        <strain evidence="3">NIES-2863</strain>
    </source>
</reference>
<evidence type="ECO:0000313" key="2">
    <source>
        <dbReference type="EMBL" id="KXZ43598.1"/>
    </source>
</evidence>
<dbReference type="SUPFAM" id="SSF53187">
    <property type="entry name" value="Zn-dependent exopeptidases"/>
    <property type="match status" value="1"/>
</dbReference>
<evidence type="ECO:0000313" key="3">
    <source>
        <dbReference type="Proteomes" id="UP000075714"/>
    </source>
</evidence>
<dbReference type="InterPro" id="IPR008710">
    <property type="entry name" value="Nicastrin"/>
</dbReference>
<name>A0A150G183_GONPE</name>
<dbReference type="OrthoDB" id="10265862at2759"/>
<accession>A0A150G183</accession>
<protein>
    <recommendedName>
        <fullName evidence="4">Nicastrin</fullName>
    </recommendedName>
</protein>
<keyword evidence="1" id="KW-1133">Transmembrane helix</keyword>